<evidence type="ECO:0000313" key="3">
    <source>
        <dbReference type="Proteomes" id="UP000000268"/>
    </source>
</evidence>
<dbReference type="Pfam" id="PF01740">
    <property type="entry name" value="STAS"/>
    <property type="match status" value="1"/>
</dbReference>
<evidence type="ECO:0000259" key="1">
    <source>
        <dbReference type="PROSITE" id="PS50801"/>
    </source>
</evidence>
<evidence type="ECO:0000313" key="2">
    <source>
        <dbReference type="EMBL" id="ABW25269.1"/>
    </source>
</evidence>
<keyword evidence="3" id="KW-1185">Reference proteome</keyword>
<dbReference type="PROSITE" id="PS50801">
    <property type="entry name" value="STAS"/>
    <property type="match status" value="1"/>
</dbReference>
<dbReference type="Gene3D" id="3.30.750.24">
    <property type="entry name" value="STAS domain"/>
    <property type="match status" value="1"/>
</dbReference>
<dbReference type="EMBL" id="CP000828">
    <property type="protein sequence ID" value="ABW25269.1"/>
    <property type="molecule type" value="Genomic_DNA"/>
</dbReference>
<dbReference type="SUPFAM" id="SSF52091">
    <property type="entry name" value="SpoIIaa-like"/>
    <property type="match status" value="1"/>
</dbReference>
<feature type="domain" description="STAS" evidence="1">
    <location>
        <begin position="1"/>
        <end position="106"/>
    </location>
</feature>
<dbReference type="InterPro" id="IPR036513">
    <property type="entry name" value="STAS_dom_sf"/>
</dbReference>
<dbReference type="Proteomes" id="UP000000268">
    <property type="component" value="Chromosome"/>
</dbReference>
<dbReference type="KEGG" id="amr:AM1_0183"/>
<dbReference type="InterPro" id="IPR002645">
    <property type="entry name" value="STAS_dom"/>
</dbReference>
<dbReference type="AlphaFoldDB" id="B0C7K9"/>
<dbReference type="HOGENOM" id="CLU_1998870_0_0_3"/>
<protein>
    <submittedName>
        <fullName evidence="2">STAS domain protein</fullName>
    </submittedName>
</protein>
<organism evidence="2 3">
    <name type="scientific">Acaryochloris marina (strain MBIC 11017)</name>
    <dbReference type="NCBI Taxonomy" id="329726"/>
    <lineage>
        <taxon>Bacteria</taxon>
        <taxon>Bacillati</taxon>
        <taxon>Cyanobacteriota</taxon>
        <taxon>Cyanophyceae</taxon>
        <taxon>Acaryochloridales</taxon>
        <taxon>Acaryochloridaceae</taxon>
        <taxon>Acaryochloris</taxon>
    </lineage>
</organism>
<dbReference type="CDD" id="cd07043">
    <property type="entry name" value="STAS_anti-anti-sigma_factors"/>
    <property type="match status" value="1"/>
</dbReference>
<gene>
    <name evidence="2" type="ordered locus">AM1_0183</name>
</gene>
<dbReference type="STRING" id="329726.AM1_0183"/>
<reference evidence="2 3" key="1">
    <citation type="journal article" date="2008" name="Proc. Natl. Acad. Sci. U.S.A.">
        <title>Niche adaptation and genome expansion in the chlorophyll d-producing cyanobacterium Acaryochloris marina.</title>
        <authorList>
            <person name="Swingley W.D."/>
            <person name="Chen M."/>
            <person name="Cheung P.C."/>
            <person name="Conrad A.L."/>
            <person name="Dejesa L.C."/>
            <person name="Hao J."/>
            <person name="Honchak B.M."/>
            <person name="Karbach L.E."/>
            <person name="Kurdoglu A."/>
            <person name="Lahiri S."/>
            <person name="Mastrian S.D."/>
            <person name="Miyashita H."/>
            <person name="Page L."/>
            <person name="Ramakrishna P."/>
            <person name="Satoh S."/>
            <person name="Sattley W.M."/>
            <person name="Shimada Y."/>
            <person name="Taylor H.L."/>
            <person name="Tomo T."/>
            <person name="Tsuchiya T."/>
            <person name="Wang Z.T."/>
            <person name="Raymond J."/>
            <person name="Mimuro M."/>
            <person name="Blankenship R.E."/>
            <person name="Touchman J.W."/>
        </authorList>
    </citation>
    <scope>NUCLEOTIDE SEQUENCE [LARGE SCALE GENOMIC DNA]</scope>
    <source>
        <strain evidence="3">MBIC 11017</strain>
    </source>
</reference>
<accession>B0C7K9</accession>
<dbReference type="RefSeq" id="WP_012160881.1">
    <property type="nucleotide sequence ID" value="NC_009925.1"/>
</dbReference>
<name>B0C7K9_ACAM1</name>
<proteinExistence type="predicted"/>
<dbReference type="eggNOG" id="COG1366">
    <property type="taxonomic scope" value="Bacteria"/>
</dbReference>
<sequence length="124" mass="14144">MQQLPSFCIVHPPQHLTSTTQDVFYQHIYELVQSRVEVILINLETVTRLDSGGLGILFGAFRISHRQGKRLMLYSPQSHVVQNLHKTGLTQIVGTYATLADCIKDAIPYSHRWVQDLSIQLPEF</sequence>
<dbReference type="OrthoDB" id="9796601at2"/>